<dbReference type="AlphaFoldDB" id="A0A9W5TTK4"/>
<reference evidence="20" key="1">
    <citation type="journal article" date="2014" name="Int. J. Syst. Evol. Microbiol.">
        <title>Complete genome sequence of Corynebacterium casei LMG S-19264T (=DSM 44701T), isolated from a smear-ripened cheese.</title>
        <authorList>
            <consortium name="US DOE Joint Genome Institute (JGI-PGF)"/>
            <person name="Walter F."/>
            <person name="Albersmeier A."/>
            <person name="Kalinowski J."/>
            <person name="Ruckert C."/>
        </authorList>
    </citation>
    <scope>NUCLEOTIDE SEQUENCE</scope>
    <source>
        <strain evidence="20">CGMCC 1.15454</strain>
    </source>
</reference>
<feature type="region of interest" description="Disordered" evidence="16">
    <location>
        <begin position="826"/>
        <end position="861"/>
    </location>
</feature>
<dbReference type="GO" id="GO:0008658">
    <property type="term" value="F:penicillin binding"/>
    <property type="evidence" value="ECO:0007669"/>
    <property type="project" value="InterPro"/>
</dbReference>
<dbReference type="InterPro" id="IPR001460">
    <property type="entry name" value="PCN-bd_Tpept"/>
</dbReference>
<evidence type="ECO:0000256" key="4">
    <source>
        <dbReference type="ARBA" id="ARBA00022676"/>
    </source>
</evidence>
<evidence type="ECO:0000256" key="6">
    <source>
        <dbReference type="ARBA" id="ARBA00022692"/>
    </source>
</evidence>
<dbReference type="Gene3D" id="2.60.40.10">
    <property type="entry name" value="Immunoglobulins"/>
    <property type="match status" value="1"/>
</dbReference>
<comment type="catalytic activity">
    <reaction evidence="14">
        <text>Preferential cleavage: (Ac)2-L-Lys-D-Ala-|-D-Ala. Also transpeptidation of peptidyl-alanyl moieties that are N-acyl substituents of D-alanine.</text>
        <dbReference type="EC" id="3.4.16.4"/>
    </reaction>
</comment>
<evidence type="ECO:0000256" key="2">
    <source>
        <dbReference type="ARBA" id="ARBA00022645"/>
    </source>
</evidence>
<dbReference type="InterPro" id="IPR036950">
    <property type="entry name" value="PBP_transglycosylase"/>
</dbReference>
<gene>
    <name evidence="20" type="ORF">GCM10011409_00680</name>
</gene>
<keyword evidence="7" id="KW-0378">Hydrolase</keyword>
<dbReference type="InterPro" id="IPR050396">
    <property type="entry name" value="Glycosyltr_51/Transpeptidase"/>
</dbReference>
<dbReference type="RefSeq" id="WP_308777083.1">
    <property type="nucleotide sequence ID" value="NZ_BMJD01000001.1"/>
</dbReference>
<evidence type="ECO:0000259" key="18">
    <source>
        <dbReference type="Pfam" id="PF00905"/>
    </source>
</evidence>
<evidence type="ECO:0000256" key="5">
    <source>
        <dbReference type="ARBA" id="ARBA00022679"/>
    </source>
</evidence>
<protein>
    <recommendedName>
        <fullName evidence="22">Penicillin-sensitive transpeptidase</fullName>
    </recommendedName>
</protein>
<evidence type="ECO:0000256" key="16">
    <source>
        <dbReference type="SAM" id="MobiDB-lite"/>
    </source>
</evidence>
<evidence type="ECO:0000256" key="8">
    <source>
        <dbReference type="ARBA" id="ARBA00022960"/>
    </source>
</evidence>
<sequence length="972" mass="107450">MDNFKQILHKYNKKVKEMWKAGKIQRSSRVTYDIVWNIILIFIVVGVVGAVFAFGVGAGYFASLVKDEPIRSYDEMEKDIYNYEETSELYFADNNYIGDVQSDIHREEVSLKNVSDTLLNAVVATEDENFREHKGVVPKAIVRAVVQEATNADVKTGGSTLTQQLIKNQILTNEVSFERKAKEILLSLRLERFFSKDQILEAYLNIIPYGRDASGQNIAGIQTAAQGVFGVDAKDLNLPQSAYLAGLPQSPSYYTPFANKGELKKKEDLKPGINRMKSVLKRMYEEKYITKKEYDKALNYDIAADFTKASKSAIEKYPYLTYELEKRAKEILAKKLAKDDGYTAEDLKNDKKLREEYMILADRDMRQKGYEIHSTINKKTYEAFQKIAKEYDNYGPDKPETVENKKGEKVEVMDPVQVGGILIENKTGKILSFVGGRGYSAESQLNHATDAKRPNGSTMKPLLVYAPAMEAGVIQPGTPILDYKIDAKYSPNNYAGGYHGIVSARQALAQSYNIPTVKIYKQIMDSDPVSKYLEKMGITSLNEEEHYHESLALGQPTHGITIEENVNAFTTFGNNGNFVDAYMIEKITTKDGDVIYQHKGKPVEVFTPQTNYLTIDLMRDVISSGTAAYLNSQLHQPGVDWAGKTGTSEDWKDAWFVATNPNVTFGTWMGYDTPKSLQCSGCSLSYSNRNIKLWAQLINKATEINPDLMAPGNSFKSPDGIASRSYCATSGMLPSELCQKAGLVQSDIFNTKYVPTKTDDSLIGGSGSLVKVNGRTVAAGPKTPNEFTTGSGLAFNPEFLKREGYDKYSDLSVLFPRTNRELWEKIGTTGGGASSGSISDDGKSPGAPPSVSSSGNTLSWSKSASNDVVGYRIYRAAAPSGSFSLIGSTTSTSFSVPKGKGVYIVKAVDYFGLESSGSSEVKLGDFPDPKKEKKDKPEKKEDKKADKKVDKKEDKNTDSTPDDSGDDSEDES</sequence>
<name>A0A9W5TTK4_9BACI</name>
<evidence type="ECO:0000256" key="11">
    <source>
        <dbReference type="ARBA" id="ARBA00023136"/>
    </source>
</evidence>
<dbReference type="PANTHER" id="PTHR32282:SF32">
    <property type="entry name" value="PENICILLIN-BINDING PROTEIN 2A"/>
    <property type="match status" value="1"/>
</dbReference>
<dbReference type="InterPro" id="IPR013783">
    <property type="entry name" value="Ig-like_fold"/>
</dbReference>
<evidence type="ECO:0000313" key="20">
    <source>
        <dbReference type="EMBL" id="GGB27239.1"/>
    </source>
</evidence>
<dbReference type="GO" id="GO:0071555">
    <property type="term" value="P:cell wall organization"/>
    <property type="evidence" value="ECO:0007669"/>
    <property type="project" value="UniProtKB-KW"/>
</dbReference>
<keyword evidence="2" id="KW-0121">Carboxypeptidase</keyword>
<organism evidence="20 21">
    <name type="scientific">Lentibacillus populi</name>
    <dbReference type="NCBI Taxonomy" id="1827502"/>
    <lineage>
        <taxon>Bacteria</taxon>
        <taxon>Bacillati</taxon>
        <taxon>Bacillota</taxon>
        <taxon>Bacilli</taxon>
        <taxon>Bacillales</taxon>
        <taxon>Bacillaceae</taxon>
        <taxon>Lentibacillus</taxon>
    </lineage>
</organism>
<comment type="caution">
    <text evidence="20">The sequence shown here is derived from an EMBL/GenBank/DDBJ whole genome shotgun (WGS) entry which is preliminary data.</text>
</comment>
<keyword evidence="9" id="KW-0573">Peptidoglycan synthesis</keyword>
<feature type="transmembrane region" description="Helical" evidence="17">
    <location>
        <begin position="34"/>
        <end position="62"/>
    </location>
</feature>
<keyword evidence="1" id="KW-1003">Cell membrane</keyword>
<keyword evidence="13" id="KW-0961">Cell wall biogenesis/degradation</keyword>
<dbReference type="GO" id="GO:0030288">
    <property type="term" value="C:outer membrane-bounded periplasmic space"/>
    <property type="evidence" value="ECO:0007669"/>
    <property type="project" value="TreeGrafter"/>
</dbReference>
<evidence type="ECO:0000256" key="9">
    <source>
        <dbReference type="ARBA" id="ARBA00022984"/>
    </source>
</evidence>
<evidence type="ECO:0000259" key="19">
    <source>
        <dbReference type="Pfam" id="PF00912"/>
    </source>
</evidence>
<dbReference type="GO" id="GO:0009002">
    <property type="term" value="F:serine-type D-Ala-D-Ala carboxypeptidase activity"/>
    <property type="evidence" value="ECO:0007669"/>
    <property type="project" value="UniProtKB-EC"/>
</dbReference>
<dbReference type="InterPro" id="IPR012338">
    <property type="entry name" value="Beta-lactam/transpept-like"/>
</dbReference>
<evidence type="ECO:0000256" key="17">
    <source>
        <dbReference type="SAM" id="Phobius"/>
    </source>
</evidence>
<dbReference type="Gene3D" id="3.90.1310.40">
    <property type="match status" value="1"/>
</dbReference>
<dbReference type="PANTHER" id="PTHR32282">
    <property type="entry name" value="BINDING PROTEIN TRANSPEPTIDASE, PUTATIVE-RELATED"/>
    <property type="match status" value="1"/>
</dbReference>
<evidence type="ECO:0000256" key="14">
    <source>
        <dbReference type="ARBA" id="ARBA00034000"/>
    </source>
</evidence>
<dbReference type="Gene3D" id="1.10.3810.10">
    <property type="entry name" value="Biosynthetic peptidoglycan transglycosylase-like"/>
    <property type="match status" value="1"/>
</dbReference>
<feature type="domain" description="Penicillin-binding protein transpeptidase" evidence="18">
    <location>
        <begin position="421"/>
        <end position="662"/>
    </location>
</feature>
<evidence type="ECO:0000256" key="13">
    <source>
        <dbReference type="ARBA" id="ARBA00023316"/>
    </source>
</evidence>
<dbReference type="GO" id="GO:0008955">
    <property type="term" value="F:peptidoglycan glycosyltransferase activity"/>
    <property type="evidence" value="ECO:0007669"/>
    <property type="project" value="UniProtKB-EC"/>
</dbReference>
<dbReference type="Pfam" id="PF00912">
    <property type="entry name" value="Transgly"/>
    <property type="match status" value="1"/>
</dbReference>
<evidence type="ECO:0000256" key="3">
    <source>
        <dbReference type="ARBA" id="ARBA00022670"/>
    </source>
</evidence>
<keyword evidence="21" id="KW-1185">Reference proteome</keyword>
<evidence type="ECO:0000256" key="7">
    <source>
        <dbReference type="ARBA" id="ARBA00022801"/>
    </source>
</evidence>
<accession>A0A9W5TTK4</accession>
<evidence type="ECO:0000256" key="12">
    <source>
        <dbReference type="ARBA" id="ARBA00023268"/>
    </source>
</evidence>
<dbReference type="GO" id="GO:0008360">
    <property type="term" value="P:regulation of cell shape"/>
    <property type="evidence" value="ECO:0007669"/>
    <property type="project" value="UniProtKB-KW"/>
</dbReference>
<keyword evidence="4" id="KW-0328">Glycosyltransferase</keyword>
<keyword evidence="3" id="KW-0645">Protease</keyword>
<feature type="domain" description="Glycosyl transferase family 51" evidence="19">
    <location>
        <begin position="95"/>
        <end position="283"/>
    </location>
</feature>
<dbReference type="Pfam" id="PF00905">
    <property type="entry name" value="Transpeptidase"/>
    <property type="match status" value="1"/>
</dbReference>
<keyword evidence="10 17" id="KW-1133">Transmembrane helix</keyword>
<comment type="catalytic activity">
    <reaction evidence="15">
        <text>[GlcNAc-(1-&gt;4)-Mur2Ac(oyl-L-Ala-gamma-D-Glu-L-Lys-D-Ala-D-Ala)](n)-di-trans,octa-cis-undecaprenyl diphosphate + beta-D-GlcNAc-(1-&gt;4)-Mur2Ac(oyl-L-Ala-gamma-D-Glu-L-Lys-D-Ala-D-Ala)-di-trans,octa-cis-undecaprenyl diphosphate = [GlcNAc-(1-&gt;4)-Mur2Ac(oyl-L-Ala-gamma-D-Glu-L-Lys-D-Ala-D-Ala)](n+1)-di-trans,octa-cis-undecaprenyl diphosphate + di-trans,octa-cis-undecaprenyl diphosphate + H(+)</text>
        <dbReference type="Rhea" id="RHEA:23708"/>
        <dbReference type="Rhea" id="RHEA-COMP:9602"/>
        <dbReference type="Rhea" id="RHEA-COMP:9603"/>
        <dbReference type="ChEBI" id="CHEBI:15378"/>
        <dbReference type="ChEBI" id="CHEBI:58405"/>
        <dbReference type="ChEBI" id="CHEBI:60033"/>
        <dbReference type="ChEBI" id="CHEBI:78435"/>
        <dbReference type="EC" id="2.4.99.28"/>
    </reaction>
</comment>
<feature type="compositionally biased region" description="Acidic residues" evidence="16">
    <location>
        <begin position="960"/>
        <end position="972"/>
    </location>
</feature>
<dbReference type="GO" id="GO:0009252">
    <property type="term" value="P:peptidoglycan biosynthetic process"/>
    <property type="evidence" value="ECO:0007669"/>
    <property type="project" value="UniProtKB-KW"/>
</dbReference>
<evidence type="ECO:0000256" key="1">
    <source>
        <dbReference type="ARBA" id="ARBA00022475"/>
    </source>
</evidence>
<keyword evidence="6 17" id="KW-0812">Transmembrane</keyword>
<dbReference type="EMBL" id="BMJD01000001">
    <property type="protein sequence ID" value="GGB27239.1"/>
    <property type="molecule type" value="Genomic_DNA"/>
</dbReference>
<dbReference type="InterPro" id="IPR023346">
    <property type="entry name" value="Lysozyme-like_dom_sf"/>
</dbReference>
<proteinExistence type="predicted"/>
<evidence type="ECO:0000256" key="10">
    <source>
        <dbReference type="ARBA" id="ARBA00022989"/>
    </source>
</evidence>
<keyword evidence="11 17" id="KW-0472">Membrane</keyword>
<feature type="region of interest" description="Disordered" evidence="16">
    <location>
        <begin position="917"/>
        <end position="972"/>
    </location>
</feature>
<evidence type="ECO:0008006" key="22">
    <source>
        <dbReference type="Google" id="ProtNLM"/>
    </source>
</evidence>
<keyword evidence="12" id="KW-0511">Multifunctional enzyme</keyword>
<dbReference type="SUPFAM" id="SSF56601">
    <property type="entry name" value="beta-lactamase/transpeptidase-like"/>
    <property type="match status" value="1"/>
</dbReference>
<dbReference type="InterPro" id="IPR001264">
    <property type="entry name" value="Glyco_trans_51"/>
</dbReference>
<dbReference type="GO" id="GO:0006508">
    <property type="term" value="P:proteolysis"/>
    <property type="evidence" value="ECO:0007669"/>
    <property type="project" value="UniProtKB-KW"/>
</dbReference>
<dbReference type="Gene3D" id="3.40.710.10">
    <property type="entry name" value="DD-peptidase/beta-lactamase superfamily"/>
    <property type="match status" value="1"/>
</dbReference>
<reference evidence="20" key="2">
    <citation type="submission" date="2020-09" db="EMBL/GenBank/DDBJ databases">
        <authorList>
            <person name="Sun Q."/>
            <person name="Zhou Y."/>
        </authorList>
    </citation>
    <scope>NUCLEOTIDE SEQUENCE</scope>
    <source>
        <strain evidence="20">CGMCC 1.15454</strain>
    </source>
</reference>
<keyword evidence="5" id="KW-0808">Transferase</keyword>
<dbReference type="Proteomes" id="UP000621492">
    <property type="component" value="Unassembled WGS sequence"/>
</dbReference>
<keyword evidence="8" id="KW-0133">Cell shape</keyword>
<feature type="compositionally biased region" description="Basic and acidic residues" evidence="16">
    <location>
        <begin position="922"/>
        <end position="957"/>
    </location>
</feature>
<evidence type="ECO:0000256" key="15">
    <source>
        <dbReference type="ARBA" id="ARBA00049902"/>
    </source>
</evidence>
<dbReference type="SUPFAM" id="SSF53955">
    <property type="entry name" value="Lysozyme-like"/>
    <property type="match status" value="1"/>
</dbReference>
<evidence type="ECO:0000313" key="21">
    <source>
        <dbReference type="Proteomes" id="UP000621492"/>
    </source>
</evidence>